<evidence type="ECO:0000256" key="4">
    <source>
        <dbReference type="PIRSR" id="PIRSR006278-1"/>
    </source>
</evidence>
<organism evidence="7 8">
    <name type="scientific">Thermonema lapsum</name>
    <dbReference type="NCBI Taxonomy" id="28195"/>
    <lineage>
        <taxon>Bacteria</taxon>
        <taxon>Pseudomonadati</taxon>
        <taxon>Bacteroidota</taxon>
        <taxon>Cytophagia</taxon>
        <taxon>Cytophagales</taxon>
        <taxon>Thermonemataceae</taxon>
        <taxon>Thermonema</taxon>
    </lineage>
</organism>
<sequence length="310" mass="34629">MNDLSCMVSNFFEKANLQEFAQSALQPLLDDRLNSRGIRAEILRIDRLHPQISGNKWLKLKYNLLEAAQQGKRRLLTFGGAYSNHLYATAAAGKLLGFETIGIVRGERVEPLNSTLQFAQEAGMQLHFVSRSDYRQKHSPAFIEHLHRLFGDFFLVPEGGSNVYAVPGCMELLGEWSAAYDYILLPCGTGGTLAGLALAAAAHQKLIGVSVLKGGDFLFEEVKKLQVAYAGYHTQNFEIWTGYAHRGYAKTTAALLAFMEDWRRLYPSVPIEHVYSAKMLYAFFVEVEQGYFAPGSRVLLVHTGGLREKD</sequence>
<dbReference type="RefSeq" id="WP_208409628.1">
    <property type="nucleotide sequence ID" value="NZ_JAASRN010000001.1"/>
</dbReference>
<reference evidence="7 8" key="1">
    <citation type="submission" date="2020-03" db="EMBL/GenBank/DDBJ databases">
        <title>Genomic Encyclopedia of Type Strains, Phase IV (KMG-IV): sequencing the most valuable type-strain genomes for metagenomic binning, comparative biology and taxonomic classification.</title>
        <authorList>
            <person name="Goeker M."/>
        </authorList>
    </citation>
    <scope>NUCLEOTIDE SEQUENCE [LARGE SCALE GENOMIC DNA]</scope>
    <source>
        <strain evidence="7 8">DSM 5718</strain>
    </source>
</reference>
<dbReference type="Pfam" id="PF00291">
    <property type="entry name" value="PALP"/>
    <property type="match status" value="1"/>
</dbReference>
<comment type="caution">
    <text evidence="7">The sequence shown here is derived from an EMBL/GenBank/DDBJ whole genome shotgun (WGS) entry which is preliminary data.</text>
</comment>
<dbReference type="InterPro" id="IPR027278">
    <property type="entry name" value="ACCD_DCysDesulf"/>
</dbReference>
<dbReference type="SUPFAM" id="SSF53686">
    <property type="entry name" value="Tryptophan synthase beta subunit-like PLP-dependent enzymes"/>
    <property type="match status" value="1"/>
</dbReference>
<gene>
    <name evidence="7" type="ORF">FHS56_000964</name>
</gene>
<evidence type="ECO:0000259" key="6">
    <source>
        <dbReference type="Pfam" id="PF00291"/>
    </source>
</evidence>
<dbReference type="Gene3D" id="3.40.50.1100">
    <property type="match status" value="2"/>
</dbReference>
<feature type="domain" description="Tryptophan synthase beta chain-like PALP" evidence="6">
    <location>
        <begin position="45"/>
        <end position="304"/>
    </location>
</feature>
<dbReference type="PANTHER" id="PTHR43780:SF2">
    <property type="entry name" value="1-AMINOCYCLOPROPANE-1-CARBOXYLATE DEAMINASE-RELATED"/>
    <property type="match status" value="1"/>
</dbReference>
<comment type="similarity">
    <text evidence="2">Belongs to the ACC deaminase/D-cysteine desulfhydrase family.</text>
</comment>
<keyword evidence="7" id="KW-0378">Hydrolase</keyword>
<evidence type="ECO:0000256" key="5">
    <source>
        <dbReference type="PIRSR" id="PIRSR006278-2"/>
    </source>
</evidence>
<dbReference type="PANTHER" id="PTHR43780">
    <property type="entry name" value="1-AMINOCYCLOPROPANE-1-CARBOXYLATE DEAMINASE-RELATED"/>
    <property type="match status" value="1"/>
</dbReference>
<evidence type="ECO:0000313" key="8">
    <source>
        <dbReference type="Proteomes" id="UP000537126"/>
    </source>
</evidence>
<evidence type="ECO:0000256" key="2">
    <source>
        <dbReference type="ARBA" id="ARBA00008639"/>
    </source>
</evidence>
<comment type="cofactor">
    <cofactor evidence="1">
        <name>pyridoxal 5'-phosphate</name>
        <dbReference type="ChEBI" id="CHEBI:597326"/>
    </cofactor>
</comment>
<dbReference type="InterPro" id="IPR001926">
    <property type="entry name" value="TrpB-like_PALP"/>
</dbReference>
<feature type="modified residue" description="N6-(pyridoxal phosphate)lysine" evidence="5">
    <location>
        <position position="56"/>
    </location>
</feature>
<feature type="active site" description="Nucleophile" evidence="4">
    <location>
        <position position="83"/>
    </location>
</feature>
<protein>
    <submittedName>
        <fullName evidence="7">1-aminocyclopropane-1-carboxylate deaminase</fullName>
        <ecNumber evidence="7">3.5.99.7</ecNumber>
    </submittedName>
</protein>
<evidence type="ECO:0000256" key="1">
    <source>
        <dbReference type="ARBA" id="ARBA00001933"/>
    </source>
</evidence>
<accession>A0A846MPG1</accession>
<evidence type="ECO:0000256" key="3">
    <source>
        <dbReference type="ARBA" id="ARBA00022898"/>
    </source>
</evidence>
<dbReference type="Proteomes" id="UP000537126">
    <property type="component" value="Unassembled WGS sequence"/>
</dbReference>
<dbReference type="EMBL" id="JAASRN010000001">
    <property type="protein sequence ID" value="NIK73478.1"/>
    <property type="molecule type" value="Genomic_DNA"/>
</dbReference>
<dbReference type="GO" id="GO:0019148">
    <property type="term" value="F:D-cysteine desulfhydrase activity"/>
    <property type="evidence" value="ECO:0007669"/>
    <property type="project" value="TreeGrafter"/>
</dbReference>
<dbReference type="GO" id="GO:0008660">
    <property type="term" value="F:1-aminocyclopropane-1-carboxylate deaminase activity"/>
    <property type="evidence" value="ECO:0007669"/>
    <property type="project" value="UniProtKB-EC"/>
</dbReference>
<dbReference type="AlphaFoldDB" id="A0A846MPG1"/>
<keyword evidence="3 5" id="KW-0663">Pyridoxal phosphate</keyword>
<name>A0A846MPG1_9BACT</name>
<dbReference type="EC" id="3.5.99.7" evidence="7"/>
<proteinExistence type="inferred from homology"/>
<dbReference type="PIRSF" id="PIRSF006278">
    <property type="entry name" value="ACCD_DCysDesulf"/>
    <property type="match status" value="1"/>
</dbReference>
<keyword evidence="8" id="KW-1185">Reference proteome</keyword>
<dbReference type="InterPro" id="IPR036052">
    <property type="entry name" value="TrpB-like_PALP_sf"/>
</dbReference>
<evidence type="ECO:0000313" key="7">
    <source>
        <dbReference type="EMBL" id="NIK73478.1"/>
    </source>
</evidence>